<evidence type="ECO:0000313" key="2">
    <source>
        <dbReference type="EMBL" id="MDR7089073.1"/>
    </source>
</evidence>
<dbReference type="Proteomes" id="UP001253595">
    <property type="component" value="Unassembled WGS sequence"/>
</dbReference>
<name>A0ABU1UV41_9GAMM</name>
<comment type="caution">
    <text evidence="2">The sequence shown here is derived from an EMBL/GenBank/DDBJ whole genome shotgun (WGS) entry which is preliminary data.</text>
</comment>
<dbReference type="InterPro" id="IPR002881">
    <property type="entry name" value="DUF58"/>
</dbReference>
<organism evidence="2 3">
    <name type="scientific">Cellvibrio fibrivorans</name>
    <dbReference type="NCBI Taxonomy" id="126350"/>
    <lineage>
        <taxon>Bacteria</taxon>
        <taxon>Pseudomonadati</taxon>
        <taxon>Pseudomonadota</taxon>
        <taxon>Gammaproteobacteria</taxon>
        <taxon>Cellvibrionales</taxon>
        <taxon>Cellvibrionaceae</taxon>
        <taxon>Cellvibrio</taxon>
    </lineage>
</organism>
<proteinExistence type="predicted"/>
<keyword evidence="3" id="KW-1185">Reference proteome</keyword>
<gene>
    <name evidence="2" type="ORF">J2X05_001079</name>
</gene>
<dbReference type="EMBL" id="JAVDVX010000002">
    <property type="protein sequence ID" value="MDR7089073.1"/>
    <property type="molecule type" value="Genomic_DNA"/>
</dbReference>
<feature type="domain" description="DUF58" evidence="1">
    <location>
        <begin position="59"/>
        <end position="285"/>
    </location>
</feature>
<reference evidence="2 3" key="1">
    <citation type="submission" date="2023-07" db="EMBL/GenBank/DDBJ databases">
        <title>Sorghum-associated microbial communities from plants grown in Nebraska, USA.</title>
        <authorList>
            <person name="Schachtman D."/>
        </authorList>
    </citation>
    <scope>NUCLEOTIDE SEQUENCE [LARGE SCALE GENOMIC DNA]</scope>
    <source>
        <strain evidence="2 3">BE190</strain>
    </source>
</reference>
<dbReference type="PANTHER" id="PTHR33608:SF12">
    <property type="entry name" value="DUF58 DOMAIN-CONTAINING PROTEIN"/>
    <property type="match status" value="1"/>
</dbReference>
<evidence type="ECO:0000259" key="1">
    <source>
        <dbReference type="Pfam" id="PF01882"/>
    </source>
</evidence>
<sequence length="322" mass="36900">MSNLQQDLNPRGAYTELAALLRCRFSAQDLKLFAHQPARSLLSGGERTRFRGRGMDFEEVRLYQPGDDIRSIDWRVTARTQVAHTKIFREERERPVFMLVDQRSPLFFGSTRCFKSVLAAHIAALLGWAALANGDRLGALVFGDYNQRDVRPRRSKHAVLELLYQLQDYNHRLTSPITPAPTQLPSGEMQKPNSLNEMLADARRIAKPGCALFIISDFHDLDNNAEQQLFELARHTDVTLIHVYDQLERQLISNSPLTISNGRERLQLAANEKAFQQAYQHQFDQQLTLLTNICKRLRIPLLSYATQDDIQDGLRKAFGRKK</sequence>
<protein>
    <submittedName>
        <fullName evidence="2">Uncharacterized protein (DUF58 family)</fullName>
    </submittedName>
</protein>
<dbReference type="PANTHER" id="PTHR33608">
    <property type="entry name" value="BLL2464 PROTEIN"/>
    <property type="match status" value="1"/>
</dbReference>
<dbReference type="RefSeq" id="WP_310069681.1">
    <property type="nucleotide sequence ID" value="NZ_JAVDVX010000002.1"/>
</dbReference>
<evidence type="ECO:0000313" key="3">
    <source>
        <dbReference type="Proteomes" id="UP001253595"/>
    </source>
</evidence>
<dbReference type="Pfam" id="PF01882">
    <property type="entry name" value="DUF58"/>
    <property type="match status" value="1"/>
</dbReference>
<accession>A0ABU1UV41</accession>